<evidence type="ECO:0000313" key="4">
    <source>
        <dbReference type="Proteomes" id="UP000192356"/>
    </source>
</evidence>
<protein>
    <recommendedName>
        <fullName evidence="2">Exocyst complex component EXOC2/Sec5 N-terminal domain-containing protein</fullName>
    </recommendedName>
</protein>
<name>A0A1X0QBL9_9MICR</name>
<keyword evidence="4" id="KW-1185">Reference proteome</keyword>
<comment type="caution">
    <text evidence="3">The sequence shown here is derived from an EMBL/GenBank/DDBJ whole genome shotgun (WGS) entry which is preliminary data.</text>
</comment>
<reference evidence="3 4" key="1">
    <citation type="journal article" date="2017" name="Environ. Microbiol.">
        <title>Decay of the glycolytic pathway and adaptation to intranuclear parasitism within Enterocytozoonidae microsporidia.</title>
        <authorList>
            <person name="Wiredu Boakye D."/>
            <person name="Jaroenlak P."/>
            <person name="Prachumwat A."/>
            <person name="Williams T.A."/>
            <person name="Bateman K.S."/>
            <person name="Itsathitphaisarn O."/>
            <person name="Sritunyalucksana K."/>
            <person name="Paszkiewicz K.H."/>
            <person name="Moore K.A."/>
            <person name="Stentiford G.D."/>
            <person name="Williams B.A."/>
        </authorList>
    </citation>
    <scope>NUCLEOTIDE SEQUENCE [LARGE SCALE GENOMIC DNA]</scope>
    <source>
        <strain evidence="3 4">GB1</strain>
    </source>
</reference>
<dbReference type="AlphaFoldDB" id="A0A1X0QBL9"/>
<proteinExistence type="predicted"/>
<accession>A0A1X0QBL9</accession>
<keyword evidence="1" id="KW-0813">Transport</keyword>
<sequence length="515" mass="61162">MHDSYEIINKTYADSNIYELKDALKILENSIDKSNKRNKELISGHFSKFVQCRLTLEKIYNDISRDSTEKALLKSLKTHITLLLDKYRVITENIFYDIDQEALNSRKVYFENEFADIFDLKRNLGDDLTNFENFVMIYRRAIKLYKDYEKSNVLTKKIEDAQPEIKKFLENIYSYILTNEFNFHESCYYFDIYFEVSGDKSDRKVMNTLLVIFKESTYYVDNSDIEEYMKYLDDCLFRFVNYVDNDIKKEGITHYFSCVRSVIDNVTTAKVLFKRSQRLRNSLKLESDVLVHYNSLLKNSKFGVFIDLIQRVDDIVSKDCDFIYFEPDDIQTISHLNSKFDQVNEKFEAFSSILTSSENRVCQEKILEYIKDEINKIKFDDKFDYLNIKIKGIRTCFGSRSSRLNKELDEYINSKKNKIIDDTVIELNGKMSNFNETDDECVQLLMNITKLLDLSSFETMKTILFRCKDNIVKFPVLVYFLHQFIKSSKPSLDNQQDKIVNRIRKQFKFLINHSL</sequence>
<dbReference type="EMBL" id="LVKB01000042">
    <property type="protein sequence ID" value="ORD97095.1"/>
    <property type="molecule type" value="Genomic_DNA"/>
</dbReference>
<evidence type="ECO:0000313" key="3">
    <source>
        <dbReference type="EMBL" id="ORD97095.1"/>
    </source>
</evidence>
<dbReference type="VEuPathDB" id="MicrosporidiaDB:HERIO_1017"/>
<organism evidence="3 4">
    <name type="scientific">Hepatospora eriocheir</name>
    <dbReference type="NCBI Taxonomy" id="1081669"/>
    <lineage>
        <taxon>Eukaryota</taxon>
        <taxon>Fungi</taxon>
        <taxon>Fungi incertae sedis</taxon>
        <taxon>Microsporidia</taxon>
        <taxon>Hepatosporidae</taxon>
        <taxon>Hepatospora</taxon>
    </lineage>
</organism>
<evidence type="ECO:0000256" key="1">
    <source>
        <dbReference type="ARBA" id="ARBA00022448"/>
    </source>
</evidence>
<dbReference type="Pfam" id="PF15469">
    <property type="entry name" value="Sec5"/>
    <property type="match status" value="1"/>
</dbReference>
<dbReference type="InterPro" id="IPR039481">
    <property type="entry name" value="EXOC2/Sec5_N_dom"/>
</dbReference>
<feature type="domain" description="Exocyst complex component EXOC2/Sec5 N-terminal" evidence="2">
    <location>
        <begin position="11"/>
        <end position="172"/>
    </location>
</feature>
<dbReference type="Proteomes" id="UP000192356">
    <property type="component" value="Unassembled WGS sequence"/>
</dbReference>
<dbReference type="OrthoDB" id="26242at2759"/>
<evidence type="ECO:0000259" key="2">
    <source>
        <dbReference type="Pfam" id="PF15469"/>
    </source>
</evidence>
<dbReference type="VEuPathDB" id="MicrosporidiaDB:A0H76_1991"/>
<gene>
    <name evidence="3" type="ORF">HERIO_1017</name>
</gene>